<name>A0A8R1J2H6_CAEJA</name>
<dbReference type="Proteomes" id="UP000005237">
    <property type="component" value="Unassembled WGS sequence"/>
</dbReference>
<proteinExistence type="predicted"/>
<keyword evidence="2" id="KW-1185">Reference proteome</keyword>
<reference evidence="2" key="1">
    <citation type="submission" date="2010-08" db="EMBL/GenBank/DDBJ databases">
        <authorList>
            <consortium name="Caenorhabditis japonica Sequencing Consortium"/>
            <person name="Wilson R.K."/>
        </authorList>
    </citation>
    <scope>NUCLEOTIDE SEQUENCE [LARGE SCALE GENOMIC DNA]</scope>
    <source>
        <strain evidence="2">DF5081</strain>
    </source>
</reference>
<dbReference type="AlphaFoldDB" id="A0A8R1J2H6"/>
<reference evidence="1" key="2">
    <citation type="submission" date="2022-06" db="UniProtKB">
        <authorList>
            <consortium name="EnsemblMetazoa"/>
        </authorList>
    </citation>
    <scope>IDENTIFICATION</scope>
    <source>
        <strain evidence="1">DF5081</strain>
    </source>
</reference>
<sequence length="85" mass="9791">MELLYNGARYLMGFGFTAAEELRDVAEHEAVTMAEKEDQWEEQKTTMSSEIEALRERITSKAEVGDSTDAFRWVDLLCIVEKELQ</sequence>
<evidence type="ECO:0000313" key="2">
    <source>
        <dbReference type="Proteomes" id="UP000005237"/>
    </source>
</evidence>
<protein>
    <submittedName>
        <fullName evidence="1">Uncharacterized protein</fullName>
    </submittedName>
</protein>
<evidence type="ECO:0000313" key="1">
    <source>
        <dbReference type="EnsemblMetazoa" id="CJA43321.1"/>
    </source>
</evidence>
<dbReference type="EnsemblMetazoa" id="CJA43321.1">
    <property type="protein sequence ID" value="CJA43321.1"/>
    <property type="gene ID" value="WBGene00219169"/>
</dbReference>
<accession>A0A8R1J2H6</accession>
<organism evidence="1 2">
    <name type="scientific">Caenorhabditis japonica</name>
    <dbReference type="NCBI Taxonomy" id="281687"/>
    <lineage>
        <taxon>Eukaryota</taxon>
        <taxon>Metazoa</taxon>
        <taxon>Ecdysozoa</taxon>
        <taxon>Nematoda</taxon>
        <taxon>Chromadorea</taxon>
        <taxon>Rhabditida</taxon>
        <taxon>Rhabditina</taxon>
        <taxon>Rhabditomorpha</taxon>
        <taxon>Rhabditoidea</taxon>
        <taxon>Rhabditidae</taxon>
        <taxon>Peloderinae</taxon>
        <taxon>Caenorhabditis</taxon>
    </lineage>
</organism>